<keyword evidence="3" id="KW-1185">Reference proteome</keyword>
<dbReference type="RefSeq" id="WP_241368447.1">
    <property type="nucleotide sequence ID" value="NZ_JAKZFC010000001.1"/>
</dbReference>
<dbReference type="Proteomes" id="UP001316087">
    <property type="component" value="Unassembled WGS sequence"/>
</dbReference>
<evidence type="ECO:0000256" key="1">
    <source>
        <dbReference type="SAM" id="Coils"/>
    </source>
</evidence>
<dbReference type="EMBL" id="JAKZFC010000001">
    <property type="protein sequence ID" value="MCH7321418.1"/>
    <property type="molecule type" value="Genomic_DNA"/>
</dbReference>
<keyword evidence="1" id="KW-0175">Coiled coil</keyword>
<accession>A0ABS9UB26</accession>
<evidence type="ECO:0000313" key="3">
    <source>
        <dbReference type="Proteomes" id="UP001316087"/>
    </source>
</evidence>
<reference evidence="2 3" key="1">
    <citation type="submission" date="2022-03" db="EMBL/GenBank/DDBJ databases">
        <authorList>
            <person name="Jo J.-H."/>
            <person name="Im W.-T."/>
        </authorList>
    </citation>
    <scope>NUCLEOTIDE SEQUENCE [LARGE SCALE GENOMIC DNA]</scope>
    <source>
        <strain evidence="2 3">MA9</strain>
    </source>
</reference>
<name>A0ABS9UB26_9BACL</name>
<protein>
    <submittedName>
        <fullName evidence="2">Homoserine dehydrogenase</fullName>
    </submittedName>
</protein>
<proteinExistence type="predicted"/>
<sequence length="144" mass="16196">MQKNKYRIHSNALFEIAQSRAFTEKDNIEERFDEDGKIKLVSDRAGADLTLSLVKTEDGLAYLVKWDDSEEIYKGWNMAWEEFVWCLGVVNKPIEEAAKKAAEEAAARRAEEAALAAENAEADEVTEDDAVEEIVAVVAEELEK</sequence>
<feature type="coiled-coil region" evidence="1">
    <location>
        <begin position="100"/>
        <end position="128"/>
    </location>
</feature>
<comment type="caution">
    <text evidence="2">The sequence shown here is derived from an EMBL/GenBank/DDBJ whole genome shotgun (WGS) entry which is preliminary data.</text>
</comment>
<gene>
    <name evidence="2" type="ORF">LZ480_05880</name>
</gene>
<evidence type="ECO:0000313" key="2">
    <source>
        <dbReference type="EMBL" id="MCH7321418.1"/>
    </source>
</evidence>
<organism evidence="2 3">
    <name type="scientific">Solibacillus palustris</name>
    <dbReference type="NCBI Taxonomy" id="2908203"/>
    <lineage>
        <taxon>Bacteria</taxon>
        <taxon>Bacillati</taxon>
        <taxon>Bacillota</taxon>
        <taxon>Bacilli</taxon>
        <taxon>Bacillales</taxon>
        <taxon>Caryophanaceae</taxon>
        <taxon>Solibacillus</taxon>
    </lineage>
</organism>